<reference evidence="1 2" key="1">
    <citation type="journal article" date="2019" name="Sci. Rep.">
        <title>Orb-weaving spider Araneus ventricosus genome elucidates the spidroin gene catalogue.</title>
        <authorList>
            <person name="Kono N."/>
            <person name="Nakamura H."/>
            <person name="Ohtoshi R."/>
            <person name="Moran D.A.P."/>
            <person name="Shinohara A."/>
            <person name="Yoshida Y."/>
            <person name="Fujiwara M."/>
            <person name="Mori M."/>
            <person name="Tomita M."/>
            <person name="Arakawa K."/>
        </authorList>
    </citation>
    <scope>NUCLEOTIDE SEQUENCE [LARGE SCALE GENOMIC DNA]</scope>
</reference>
<sequence>MKEISWKAPTLFRQMAIMICTTIEACTSPMRGGLCFWRSLLRSWSLVENVKGTPIYTWMNSARAELHLFSILHRRIKFHLPPHGKVRGENANIREAATETMFKS</sequence>
<evidence type="ECO:0000313" key="2">
    <source>
        <dbReference type="Proteomes" id="UP000499080"/>
    </source>
</evidence>
<protein>
    <submittedName>
        <fullName evidence="1">Uncharacterized protein</fullName>
    </submittedName>
</protein>
<dbReference type="Proteomes" id="UP000499080">
    <property type="component" value="Unassembled WGS sequence"/>
</dbReference>
<comment type="caution">
    <text evidence="1">The sequence shown here is derived from an EMBL/GenBank/DDBJ whole genome shotgun (WGS) entry which is preliminary data.</text>
</comment>
<evidence type="ECO:0000313" key="1">
    <source>
        <dbReference type="EMBL" id="GBM03204.1"/>
    </source>
</evidence>
<dbReference type="EMBL" id="BGPR01000188">
    <property type="protein sequence ID" value="GBM03204.1"/>
    <property type="molecule type" value="Genomic_DNA"/>
</dbReference>
<accession>A0A4Y2CGX3</accession>
<name>A0A4Y2CGX3_ARAVE</name>
<dbReference type="AlphaFoldDB" id="A0A4Y2CGX3"/>
<proteinExistence type="predicted"/>
<keyword evidence="2" id="KW-1185">Reference proteome</keyword>
<gene>
    <name evidence="1" type="ORF">AVEN_70618_1</name>
</gene>
<organism evidence="1 2">
    <name type="scientific">Araneus ventricosus</name>
    <name type="common">Orbweaver spider</name>
    <name type="synonym">Epeira ventricosa</name>
    <dbReference type="NCBI Taxonomy" id="182803"/>
    <lineage>
        <taxon>Eukaryota</taxon>
        <taxon>Metazoa</taxon>
        <taxon>Ecdysozoa</taxon>
        <taxon>Arthropoda</taxon>
        <taxon>Chelicerata</taxon>
        <taxon>Arachnida</taxon>
        <taxon>Araneae</taxon>
        <taxon>Araneomorphae</taxon>
        <taxon>Entelegynae</taxon>
        <taxon>Araneoidea</taxon>
        <taxon>Araneidae</taxon>
        <taxon>Araneus</taxon>
    </lineage>
</organism>